<feature type="transmembrane region" description="Helical" evidence="1">
    <location>
        <begin position="35"/>
        <end position="63"/>
    </location>
</feature>
<evidence type="ECO:0000313" key="4">
    <source>
        <dbReference type="RefSeq" id="XP_022256411.1"/>
    </source>
</evidence>
<keyword evidence="3" id="KW-1185">Reference proteome</keyword>
<evidence type="ECO:0000256" key="1">
    <source>
        <dbReference type="SAM" id="Phobius"/>
    </source>
</evidence>
<dbReference type="RefSeq" id="XP_022256411.1">
    <property type="nucleotide sequence ID" value="XM_022400703.1"/>
</dbReference>
<sequence>MTTGTLTELFYLKWKNQPIEKQGNLKRSTNFPTEFAFQAISNGFVSVDTFFFVSGFLVVYTTFQSVKKVNGRFSIPVFLMHRYLRLAPTLLMVSAILIVIPLLGSGPIWHETVDHLAEDCKKWLWTNAIFLNNFIGTTTREICLFHSWYLSCEMQLFILSLCVIIPLLKNRGIISVCVTITFMLISVATIALITHFRDFPPVQLFANPDLSQQYEFSMELYIKPYTHLAPYAVGLLLGHLYLKKPQLAFPKSVKVLGWLLTIGCNLAVVYGVYPWNNGIVPSRPVAILYAATHRLAWTFGVAWVTVLCITGQGGIVNKILSFKYFIPFSRITLEIYLLHPLVQWVYFASLHDRIYASHYIAVYVYIGHLVIVYILSFVCCLAFDTPFYRLQKLLLIQKFEENKERN</sequence>
<feature type="transmembrane region" description="Helical" evidence="1">
    <location>
        <begin position="148"/>
        <end position="168"/>
    </location>
</feature>
<feature type="transmembrane region" description="Helical" evidence="1">
    <location>
        <begin position="83"/>
        <end position="103"/>
    </location>
</feature>
<dbReference type="PANTHER" id="PTHR11161">
    <property type="entry name" value="O-ACYLTRANSFERASE"/>
    <property type="match status" value="1"/>
</dbReference>
<evidence type="ECO:0000259" key="2">
    <source>
        <dbReference type="Pfam" id="PF01757"/>
    </source>
</evidence>
<keyword evidence="1" id="KW-0472">Membrane</keyword>
<evidence type="ECO:0000313" key="3">
    <source>
        <dbReference type="Proteomes" id="UP000694941"/>
    </source>
</evidence>
<organism evidence="3 4">
    <name type="scientific">Limulus polyphemus</name>
    <name type="common">Atlantic horseshoe crab</name>
    <dbReference type="NCBI Taxonomy" id="6850"/>
    <lineage>
        <taxon>Eukaryota</taxon>
        <taxon>Metazoa</taxon>
        <taxon>Ecdysozoa</taxon>
        <taxon>Arthropoda</taxon>
        <taxon>Chelicerata</taxon>
        <taxon>Merostomata</taxon>
        <taxon>Xiphosura</taxon>
        <taxon>Limulidae</taxon>
        <taxon>Limulus</taxon>
    </lineage>
</organism>
<dbReference type="PANTHER" id="PTHR11161:SF0">
    <property type="entry name" value="O-ACYLTRANSFERASE LIKE PROTEIN"/>
    <property type="match status" value="1"/>
</dbReference>
<dbReference type="Proteomes" id="UP000694941">
    <property type="component" value="Unplaced"/>
</dbReference>
<feature type="transmembrane region" description="Helical" evidence="1">
    <location>
        <begin position="295"/>
        <end position="316"/>
    </location>
</feature>
<feature type="transmembrane region" description="Helical" evidence="1">
    <location>
        <begin position="225"/>
        <end position="243"/>
    </location>
</feature>
<feature type="transmembrane region" description="Helical" evidence="1">
    <location>
        <begin position="255"/>
        <end position="275"/>
    </location>
</feature>
<dbReference type="Pfam" id="PF01757">
    <property type="entry name" value="Acyl_transf_3"/>
    <property type="match status" value="1"/>
</dbReference>
<dbReference type="InterPro" id="IPR052728">
    <property type="entry name" value="O2_lipid_transport_reg"/>
</dbReference>
<feature type="transmembrane region" description="Helical" evidence="1">
    <location>
        <begin position="359"/>
        <end position="383"/>
    </location>
</feature>
<feature type="transmembrane region" description="Helical" evidence="1">
    <location>
        <begin position="328"/>
        <end position="347"/>
    </location>
</feature>
<keyword evidence="1" id="KW-1133">Transmembrane helix</keyword>
<keyword evidence="1" id="KW-0812">Transmembrane</keyword>
<accession>A0ABM1TKK5</accession>
<gene>
    <name evidence="4" type="primary">LOC106472097</name>
</gene>
<name>A0ABM1TKK5_LIMPO</name>
<feature type="transmembrane region" description="Helical" evidence="1">
    <location>
        <begin position="173"/>
        <end position="196"/>
    </location>
</feature>
<dbReference type="InterPro" id="IPR002656">
    <property type="entry name" value="Acyl_transf_3_dom"/>
</dbReference>
<dbReference type="GeneID" id="106472097"/>
<feature type="domain" description="Acyltransferase 3" evidence="2">
    <location>
        <begin position="37"/>
        <end position="383"/>
    </location>
</feature>
<proteinExistence type="predicted"/>
<reference evidence="4" key="1">
    <citation type="submission" date="2025-08" db="UniProtKB">
        <authorList>
            <consortium name="RefSeq"/>
        </authorList>
    </citation>
    <scope>IDENTIFICATION</scope>
    <source>
        <tissue evidence="4">Muscle</tissue>
    </source>
</reference>
<protein>
    <submittedName>
        <fullName evidence="4">Nose resistant to fluoxetine protein 6-like</fullName>
    </submittedName>
</protein>